<comment type="caution">
    <text evidence="2">The sequence shown here is derived from an EMBL/GenBank/DDBJ whole genome shotgun (WGS) entry which is preliminary data.</text>
</comment>
<dbReference type="GO" id="GO:0045145">
    <property type="term" value="F:single-stranded DNA 5'-3' DNA exonuclease activity"/>
    <property type="evidence" value="ECO:0007669"/>
    <property type="project" value="InterPro"/>
</dbReference>
<dbReference type="PANTHER" id="PTHR14464">
    <property type="entry name" value="EXONUCLEASE V"/>
    <property type="match status" value="1"/>
</dbReference>
<dbReference type="EMBL" id="JARJCN010000041">
    <property type="protein sequence ID" value="KAJ7083386.1"/>
    <property type="molecule type" value="Genomic_DNA"/>
</dbReference>
<dbReference type="Pfam" id="PF09810">
    <property type="entry name" value="Exo5"/>
    <property type="match status" value="2"/>
</dbReference>
<keyword evidence="2" id="KW-0269">Exonuclease</keyword>
<comment type="similarity">
    <text evidence="1">Belongs to the EXO5 family.</text>
</comment>
<sequence length="533" mass="58376">MSEDEYDAYNDFAELTEEDLARLDASYSSAPPIVDANSSFVSGTAQSQAAAGPSISIEIEATPMENQTPIHKYRWRGTLSVTDIVSLAWCEVQFDYGLQQKRSRRLADRPASFTLDSGKQIVVQQDVAARNDKTTKRGRFIHKELELELQHEEIKIGISSEEERWALRLLNFLSSLVSLITEGCVREVPVVGIVNGVAVVGIIDELRLRAPPSSAAELLPTTTDPTPPSEHTIRVIDTKTRRSSSLPSDEDTEPARLQVMLYHRLLADLLAASPPFEYPALWACLCLNPSAPFSEAFSHQTGRTLGSGLLPKCLDDIVLLVQTRVAELSLPVLDATLQIIYRAQNKYPSQRHKGKGRRRETYPPATREDEDVAKAIELSIADAFEVDLANALQASAAAGSGDVPVEEVHSENPECIPAGYSTPVFTWDPVLAANFRPAAVPEQGPLSAPSGVPDAAAADSGVLGTKEFAVDDTFLDTYLGSALQWWHGARKAQGVSARQTGRCFSCEYYNGCEWREQQAAEATLRYRSSREAS</sequence>
<gene>
    <name evidence="2" type="ORF">B0H15DRAFT_952075</name>
</gene>
<dbReference type="InterPro" id="IPR019190">
    <property type="entry name" value="EXOV"/>
</dbReference>
<keyword evidence="2" id="KW-0378">Hydrolase</keyword>
<dbReference type="GO" id="GO:0036297">
    <property type="term" value="P:interstrand cross-link repair"/>
    <property type="evidence" value="ECO:0007669"/>
    <property type="project" value="TreeGrafter"/>
</dbReference>
<evidence type="ECO:0000313" key="2">
    <source>
        <dbReference type="EMBL" id="KAJ7083386.1"/>
    </source>
</evidence>
<dbReference type="GO" id="GO:0005634">
    <property type="term" value="C:nucleus"/>
    <property type="evidence" value="ECO:0007669"/>
    <property type="project" value="TreeGrafter"/>
</dbReference>
<dbReference type="PANTHER" id="PTHR14464:SF4">
    <property type="entry name" value="EXONUCLEASE V"/>
    <property type="match status" value="1"/>
</dbReference>
<keyword evidence="3" id="KW-1185">Reference proteome</keyword>
<evidence type="ECO:0000313" key="3">
    <source>
        <dbReference type="Proteomes" id="UP001222325"/>
    </source>
</evidence>
<organism evidence="2 3">
    <name type="scientific">Mycena belliarum</name>
    <dbReference type="NCBI Taxonomy" id="1033014"/>
    <lineage>
        <taxon>Eukaryota</taxon>
        <taxon>Fungi</taxon>
        <taxon>Dikarya</taxon>
        <taxon>Basidiomycota</taxon>
        <taxon>Agaricomycotina</taxon>
        <taxon>Agaricomycetes</taxon>
        <taxon>Agaricomycetidae</taxon>
        <taxon>Agaricales</taxon>
        <taxon>Marasmiineae</taxon>
        <taxon>Mycenaceae</taxon>
        <taxon>Mycena</taxon>
    </lineage>
</organism>
<proteinExistence type="inferred from homology"/>
<dbReference type="GO" id="GO:0005739">
    <property type="term" value="C:mitochondrion"/>
    <property type="evidence" value="ECO:0007669"/>
    <property type="project" value="TreeGrafter"/>
</dbReference>
<keyword evidence="2" id="KW-0540">Nuclease</keyword>
<name>A0AAD6U063_9AGAR</name>
<protein>
    <submittedName>
        <fullName evidence="2">Exonuclease V</fullName>
    </submittedName>
</protein>
<dbReference type="AlphaFoldDB" id="A0AAD6U063"/>
<reference evidence="2" key="1">
    <citation type="submission" date="2023-03" db="EMBL/GenBank/DDBJ databases">
        <title>Massive genome expansion in bonnet fungi (Mycena s.s.) driven by repeated elements and novel gene families across ecological guilds.</title>
        <authorList>
            <consortium name="Lawrence Berkeley National Laboratory"/>
            <person name="Harder C.B."/>
            <person name="Miyauchi S."/>
            <person name="Viragh M."/>
            <person name="Kuo A."/>
            <person name="Thoen E."/>
            <person name="Andreopoulos B."/>
            <person name="Lu D."/>
            <person name="Skrede I."/>
            <person name="Drula E."/>
            <person name="Henrissat B."/>
            <person name="Morin E."/>
            <person name="Kohler A."/>
            <person name="Barry K."/>
            <person name="LaButti K."/>
            <person name="Morin E."/>
            <person name="Salamov A."/>
            <person name="Lipzen A."/>
            <person name="Mereny Z."/>
            <person name="Hegedus B."/>
            <person name="Baldrian P."/>
            <person name="Stursova M."/>
            <person name="Weitz H."/>
            <person name="Taylor A."/>
            <person name="Grigoriev I.V."/>
            <person name="Nagy L.G."/>
            <person name="Martin F."/>
            <person name="Kauserud H."/>
        </authorList>
    </citation>
    <scope>NUCLEOTIDE SEQUENCE</scope>
    <source>
        <strain evidence="2">CBHHK173m</strain>
    </source>
</reference>
<accession>A0AAD6U063</accession>
<evidence type="ECO:0000256" key="1">
    <source>
        <dbReference type="ARBA" id="ARBA00009797"/>
    </source>
</evidence>
<dbReference type="Proteomes" id="UP001222325">
    <property type="component" value="Unassembled WGS sequence"/>
</dbReference>